<gene>
    <name evidence="2" type="ORF">AVDCRST_MAG41-3276</name>
</gene>
<feature type="compositionally biased region" description="Basic residues" evidence="1">
    <location>
        <begin position="156"/>
        <end position="166"/>
    </location>
</feature>
<feature type="non-terminal residue" evidence="2">
    <location>
        <position position="399"/>
    </location>
</feature>
<feature type="region of interest" description="Disordered" evidence="1">
    <location>
        <begin position="380"/>
        <end position="399"/>
    </location>
</feature>
<feature type="region of interest" description="Disordered" evidence="1">
    <location>
        <begin position="321"/>
        <end position="372"/>
    </location>
</feature>
<evidence type="ECO:0000256" key="1">
    <source>
        <dbReference type="SAM" id="MobiDB-lite"/>
    </source>
</evidence>
<dbReference type="EMBL" id="CADCTP010000300">
    <property type="protein sequence ID" value="CAA9276730.1"/>
    <property type="molecule type" value="Genomic_DNA"/>
</dbReference>
<feature type="compositionally biased region" description="Gly residues" evidence="1">
    <location>
        <begin position="330"/>
        <end position="340"/>
    </location>
</feature>
<feature type="compositionally biased region" description="Low complexity" evidence="1">
    <location>
        <begin position="26"/>
        <end position="54"/>
    </location>
</feature>
<feature type="region of interest" description="Disordered" evidence="1">
    <location>
        <begin position="1"/>
        <end position="282"/>
    </location>
</feature>
<name>A0A6J4JH98_9ACTN</name>
<sequence length="399" mass="42481">DHRRGRGTGRPDPTPPPPAGDRRVRAAAGLGAGLLPGPRRDAAGAPAVRQPAPRWRGRRGRRGRRRRRGLRAGHPPGRHAAHRHLGPPADPAAVPAGRGAVAGRARAHHHAVAADRAAPGHRGRHGDGVRRRPDPGDGHRPGGPPRDRGQLLLRRAVPRHGIRPGRRPALLRGAGTGRRLRGGGRDRAARGAAAAVRAERPHRPGGRPGRPADQPGRAGPRHRARPGHPRDDRDERVPGAVRRRAGPGRLPGMDLPDVRRGRAGGPGARRPADRPDRRPAHRHVLLRVHRRRAGRLHRRPRRQLAVRLGRGLRDRDGAAVPRAARAHGEPGAGAGAGRGGVHVHDVLRPGGRGRRPAPRRGRRGRRLPVGVRRLRGVLAGRAGGAVDAGPRGRAGRAGA</sequence>
<feature type="compositionally biased region" description="Basic residues" evidence="1">
    <location>
        <begin position="55"/>
        <end position="85"/>
    </location>
</feature>
<organism evidence="2">
    <name type="scientific">uncultured Mycobacteriales bacterium</name>
    <dbReference type="NCBI Taxonomy" id="581187"/>
    <lineage>
        <taxon>Bacteria</taxon>
        <taxon>Bacillati</taxon>
        <taxon>Actinomycetota</taxon>
        <taxon>Actinomycetes</taxon>
        <taxon>Mycobacteriales</taxon>
        <taxon>environmental samples</taxon>
    </lineage>
</organism>
<evidence type="ECO:0000313" key="2">
    <source>
        <dbReference type="EMBL" id="CAA9276730.1"/>
    </source>
</evidence>
<reference evidence="2" key="1">
    <citation type="submission" date="2020-02" db="EMBL/GenBank/DDBJ databases">
        <authorList>
            <person name="Meier V. D."/>
        </authorList>
    </citation>
    <scope>NUCLEOTIDE SEQUENCE</scope>
    <source>
        <strain evidence="2">AVDCRST_MAG41</strain>
    </source>
</reference>
<feature type="compositionally biased region" description="Basic residues" evidence="1">
    <location>
        <begin position="351"/>
        <end position="366"/>
    </location>
</feature>
<feature type="compositionally biased region" description="Low complexity" evidence="1">
    <location>
        <begin position="91"/>
        <end position="104"/>
    </location>
</feature>
<feature type="compositionally biased region" description="Low complexity" evidence="1">
    <location>
        <begin position="380"/>
        <end position="391"/>
    </location>
</feature>
<feature type="compositionally biased region" description="Basic and acidic residues" evidence="1">
    <location>
        <begin position="125"/>
        <end position="149"/>
    </location>
</feature>
<protein>
    <submittedName>
        <fullName evidence="2">Uncharacterized protein</fullName>
    </submittedName>
</protein>
<accession>A0A6J4JH98</accession>
<feature type="compositionally biased region" description="Basic and acidic residues" evidence="1">
    <location>
        <begin position="228"/>
        <end position="237"/>
    </location>
</feature>
<feature type="compositionally biased region" description="Low complexity" evidence="1">
    <location>
        <begin position="209"/>
        <end position="218"/>
    </location>
</feature>
<feature type="non-terminal residue" evidence="2">
    <location>
        <position position="1"/>
    </location>
</feature>
<proteinExistence type="predicted"/>
<dbReference type="AlphaFoldDB" id="A0A6J4JH98"/>